<evidence type="ECO:0000313" key="3">
    <source>
        <dbReference type="EMBL" id="KNE89391.1"/>
    </source>
</evidence>
<comment type="caution">
    <text evidence="3">The sequence shown here is derived from an EMBL/GenBank/DDBJ whole genome shotgun (WGS) entry which is preliminary data.</text>
</comment>
<accession>A0A0L0UR40</accession>
<reference evidence="4" key="1">
    <citation type="submission" date="2014-03" db="EMBL/GenBank/DDBJ databases">
        <title>The Genome Sequence of Puccinia striiformis f. sp. tritici PST-78.</title>
        <authorList>
            <consortium name="The Broad Institute Genome Sequencing Platform"/>
            <person name="Cuomo C."/>
            <person name="Hulbert S."/>
            <person name="Chen X."/>
            <person name="Walker B."/>
            <person name="Young S.K."/>
            <person name="Zeng Q."/>
            <person name="Gargeya S."/>
            <person name="Fitzgerald M."/>
            <person name="Haas B."/>
            <person name="Abouelleil A."/>
            <person name="Alvarado L."/>
            <person name="Arachchi H.M."/>
            <person name="Berlin A.M."/>
            <person name="Chapman S.B."/>
            <person name="Goldberg J."/>
            <person name="Griggs A."/>
            <person name="Gujja S."/>
            <person name="Hansen M."/>
            <person name="Howarth C."/>
            <person name="Imamovic A."/>
            <person name="Larimer J."/>
            <person name="McCowan C."/>
            <person name="Montmayeur A."/>
            <person name="Murphy C."/>
            <person name="Neiman D."/>
            <person name="Pearson M."/>
            <person name="Priest M."/>
            <person name="Roberts A."/>
            <person name="Saif S."/>
            <person name="Shea T."/>
            <person name="Sisk P."/>
            <person name="Sykes S."/>
            <person name="Wortman J."/>
            <person name="Nusbaum C."/>
            <person name="Birren B."/>
        </authorList>
    </citation>
    <scope>NUCLEOTIDE SEQUENCE [LARGE SCALE GENOMIC DNA]</scope>
    <source>
        <strain evidence="4">race PST-78</strain>
    </source>
</reference>
<evidence type="ECO:0000256" key="1">
    <source>
        <dbReference type="SAM" id="MobiDB-lite"/>
    </source>
</evidence>
<feature type="signal peptide" evidence="2">
    <location>
        <begin position="1"/>
        <end position="26"/>
    </location>
</feature>
<dbReference type="EMBL" id="AJIL01000375">
    <property type="protein sequence ID" value="KNE89391.1"/>
    <property type="molecule type" value="Genomic_DNA"/>
</dbReference>
<organism evidence="3 4">
    <name type="scientific">Puccinia striiformis f. sp. tritici PST-78</name>
    <dbReference type="NCBI Taxonomy" id="1165861"/>
    <lineage>
        <taxon>Eukaryota</taxon>
        <taxon>Fungi</taxon>
        <taxon>Dikarya</taxon>
        <taxon>Basidiomycota</taxon>
        <taxon>Pucciniomycotina</taxon>
        <taxon>Pucciniomycetes</taxon>
        <taxon>Pucciniales</taxon>
        <taxon>Pucciniaceae</taxon>
        <taxon>Puccinia</taxon>
    </lineage>
</organism>
<proteinExistence type="predicted"/>
<name>A0A0L0UR40_9BASI</name>
<keyword evidence="4" id="KW-1185">Reference proteome</keyword>
<dbReference type="AlphaFoldDB" id="A0A0L0UR40"/>
<dbReference type="Proteomes" id="UP000054564">
    <property type="component" value="Unassembled WGS sequence"/>
</dbReference>
<feature type="region of interest" description="Disordered" evidence="1">
    <location>
        <begin position="87"/>
        <end position="130"/>
    </location>
</feature>
<evidence type="ECO:0008006" key="5">
    <source>
        <dbReference type="Google" id="ProtNLM"/>
    </source>
</evidence>
<feature type="chain" id="PRO_5005548549" description="Secreted protein" evidence="2">
    <location>
        <begin position="27"/>
        <end position="130"/>
    </location>
</feature>
<gene>
    <name evidence="3" type="ORF">PSTG_17150</name>
</gene>
<dbReference type="OrthoDB" id="10457585at2759"/>
<keyword evidence="2" id="KW-0732">Signal</keyword>
<evidence type="ECO:0000256" key="2">
    <source>
        <dbReference type="SAM" id="SignalP"/>
    </source>
</evidence>
<sequence>MHSVTFLASKACLLLFTLGFVHDVLGAGCPPNQTDLKDFSHSACFNPDNNNDTPSFPGVPNMDADFGCADGKVRVKLCCKKITARCTPDNQKPSAKRDCTTTVSPTPVKGGDRTKRNLPKVCPGGPKPPK</sequence>
<evidence type="ECO:0000313" key="4">
    <source>
        <dbReference type="Proteomes" id="UP000054564"/>
    </source>
</evidence>
<protein>
    <recommendedName>
        <fullName evidence="5">Secreted protein</fullName>
    </recommendedName>
</protein>